<reference evidence="3" key="1">
    <citation type="submission" date="2021-11" db="EMBL/GenBank/DDBJ databases">
        <authorList>
            <consortium name="Genoscope - CEA"/>
            <person name="William W."/>
        </authorList>
    </citation>
    <scope>NUCLEOTIDE SEQUENCE</scope>
</reference>
<dbReference type="OrthoDB" id="6133115at2759"/>
<name>A0A8J2SQX9_9STRA</name>
<dbReference type="Proteomes" id="UP000789595">
    <property type="component" value="Unassembled WGS sequence"/>
</dbReference>
<dbReference type="AlphaFoldDB" id="A0A8J2SQX9"/>
<gene>
    <name evidence="3" type="ORF">PECAL_3P22870</name>
</gene>
<comment type="caution">
    <text evidence="3">The sequence shown here is derived from an EMBL/GenBank/DDBJ whole genome shotgun (WGS) entry which is preliminary data.</text>
</comment>
<organism evidence="3 4">
    <name type="scientific">Pelagomonas calceolata</name>
    <dbReference type="NCBI Taxonomy" id="35677"/>
    <lineage>
        <taxon>Eukaryota</taxon>
        <taxon>Sar</taxon>
        <taxon>Stramenopiles</taxon>
        <taxon>Ochrophyta</taxon>
        <taxon>Pelagophyceae</taxon>
        <taxon>Pelagomonadales</taxon>
        <taxon>Pelagomonadaceae</taxon>
        <taxon>Pelagomonas</taxon>
    </lineage>
</organism>
<dbReference type="PANTHER" id="PTHR11106:SF27">
    <property type="entry name" value="MACRO DOMAIN-CONTAINING PROTEIN"/>
    <property type="match status" value="1"/>
</dbReference>
<protein>
    <recommendedName>
        <fullName evidence="2">Macro domain-containing protein</fullName>
    </recommendedName>
</protein>
<proteinExistence type="predicted"/>
<dbReference type="InterPro" id="IPR002589">
    <property type="entry name" value="Macro_dom"/>
</dbReference>
<evidence type="ECO:0000259" key="2">
    <source>
        <dbReference type="PROSITE" id="PS51154"/>
    </source>
</evidence>
<keyword evidence="4" id="KW-1185">Reference proteome</keyword>
<dbReference type="Gene3D" id="3.40.220.10">
    <property type="entry name" value="Leucine Aminopeptidase, subunit E, domain 1"/>
    <property type="match status" value="1"/>
</dbReference>
<dbReference type="InterPro" id="IPR043472">
    <property type="entry name" value="Macro_dom-like"/>
</dbReference>
<feature type="region of interest" description="Disordered" evidence="1">
    <location>
        <begin position="250"/>
        <end position="273"/>
    </location>
</feature>
<dbReference type="SUPFAM" id="SSF52949">
    <property type="entry name" value="Macro domain-like"/>
    <property type="match status" value="1"/>
</dbReference>
<dbReference type="EMBL" id="CAKKNE010000003">
    <property type="protein sequence ID" value="CAH0372302.1"/>
    <property type="molecule type" value="Genomic_DNA"/>
</dbReference>
<evidence type="ECO:0000256" key="1">
    <source>
        <dbReference type="SAM" id="MobiDB-lite"/>
    </source>
</evidence>
<evidence type="ECO:0000313" key="3">
    <source>
        <dbReference type="EMBL" id="CAH0372302.1"/>
    </source>
</evidence>
<dbReference type="PANTHER" id="PTHR11106">
    <property type="entry name" value="GANGLIOSIDE INDUCED DIFFERENTIATION ASSOCIATED PROTEIN 2-RELATED"/>
    <property type="match status" value="1"/>
</dbReference>
<evidence type="ECO:0000313" key="4">
    <source>
        <dbReference type="Proteomes" id="UP000789595"/>
    </source>
</evidence>
<sequence>MRVALRRGRLEHQRASALITSANDSLVGNLQPEYWRFEGGINVDGALRAEAGPDLIDACLALPIKDETEKRDLVRWTRAVKVHESAVVRCPTGSAVKTTAGSLEADNIIHAVAPDVELTFGRYQGRKGAPEDLLRAAYRSSFKAAADLECVACPALGAGVKGWDPAVTAAFGLEAAASAALANEAPRSIEFVLGDDTFAAWSRVFETLLGPGADDAWTIDPEELVEDDVGDLLPLRDVDEICLPRTLWANPENAGTQTTGGAWRWQPGDPRAV</sequence>
<dbReference type="PROSITE" id="PS51154">
    <property type="entry name" value="MACRO"/>
    <property type="match status" value="1"/>
</dbReference>
<feature type="domain" description="Macro" evidence="2">
    <location>
        <begin position="1"/>
        <end position="209"/>
    </location>
</feature>
<accession>A0A8J2SQX9</accession>
<dbReference type="Pfam" id="PF01661">
    <property type="entry name" value="Macro"/>
    <property type="match status" value="1"/>
</dbReference>